<keyword evidence="2" id="KW-0560">Oxidoreductase</keyword>
<evidence type="ECO:0000313" key="6">
    <source>
        <dbReference type="Proteomes" id="UP000526625"/>
    </source>
</evidence>
<sequence length="217" mass="22738">MKTFLSVGSGPGIGAATAERFAKEGYRVVLTSREPARLAARIAQFAVKGYTVASKTVDAGDLASVSTLIRETEAEFGAIDVLHFNSASMHQDTIETQPADTFVSDLTVNIGAALVAVQDVSRGMLERGEGTILLTGGFFGVTPNPDYVSLSIGKAGTRNLAYGLFDSFKDRGVHVATVNVATVVAPNSPEALGVAEAFWSLHAAPRASWSAEVTYPA</sequence>
<evidence type="ECO:0000256" key="2">
    <source>
        <dbReference type="ARBA" id="ARBA00023002"/>
    </source>
</evidence>
<organism evidence="4 5">
    <name type="scientific">Rhizobium tropici</name>
    <dbReference type="NCBI Taxonomy" id="398"/>
    <lineage>
        <taxon>Bacteria</taxon>
        <taxon>Pseudomonadati</taxon>
        <taxon>Pseudomonadota</taxon>
        <taxon>Alphaproteobacteria</taxon>
        <taxon>Hyphomicrobiales</taxon>
        <taxon>Rhizobiaceae</taxon>
        <taxon>Rhizobium/Agrobacterium group</taxon>
        <taxon>Rhizobium</taxon>
    </lineage>
</organism>
<accession>A0A6P1C2D9</accession>
<dbReference type="PANTHER" id="PTHR43669:SF3">
    <property type="entry name" value="ALCOHOL DEHYDROGENASE, PUTATIVE (AFU_ORTHOLOGUE AFUA_3G03445)-RELATED"/>
    <property type="match status" value="1"/>
</dbReference>
<dbReference type="RefSeq" id="WP_015341788.1">
    <property type="nucleotide sequence ID" value="NZ_JAADZA010000008.1"/>
</dbReference>
<evidence type="ECO:0000313" key="4">
    <source>
        <dbReference type="EMBL" id="NEV11359.1"/>
    </source>
</evidence>
<dbReference type="Pfam" id="PF00106">
    <property type="entry name" value="adh_short"/>
    <property type="match status" value="1"/>
</dbReference>
<dbReference type="SUPFAM" id="SSF51735">
    <property type="entry name" value="NAD(P)-binding Rossmann-fold domains"/>
    <property type="match status" value="1"/>
</dbReference>
<keyword evidence="6" id="KW-1185">Reference proteome</keyword>
<name>A0A6P1C2D9_RHITR</name>
<reference evidence="4 5" key="1">
    <citation type="submission" date="2020-02" db="EMBL/GenBank/DDBJ databases">
        <title>Draft genome sequence of Rhizobium tropici.</title>
        <authorList>
            <person name="Khayi S."/>
            <person name="Jemo M."/>
        </authorList>
    </citation>
    <scope>NUCLEOTIDE SEQUENCE [LARGE SCALE GENOMIC DNA]</scope>
    <source>
        <strain evidence="4 5">A12</strain>
        <plasmid evidence="4">pA12a</plasmid>
    </source>
</reference>
<protein>
    <submittedName>
        <fullName evidence="4">SDR family NAD(P)-dependent oxidoreductase</fullName>
    </submittedName>
    <submittedName>
        <fullName evidence="3">Short-subunit dehydrogenase</fullName>
    </submittedName>
</protein>
<dbReference type="GO" id="GO:0016491">
    <property type="term" value="F:oxidoreductase activity"/>
    <property type="evidence" value="ECO:0007669"/>
    <property type="project" value="UniProtKB-KW"/>
</dbReference>
<evidence type="ECO:0000256" key="1">
    <source>
        <dbReference type="ARBA" id="ARBA00006484"/>
    </source>
</evidence>
<evidence type="ECO:0000313" key="5">
    <source>
        <dbReference type="Proteomes" id="UP000471190"/>
    </source>
</evidence>
<reference evidence="3 6" key="2">
    <citation type="submission" date="2020-08" db="EMBL/GenBank/DDBJ databases">
        <title>Genomic Encyclopedia of Type Strains, Phase IV (KMG-V): Genome sequencing to study the core and pangenomes of soil and plant-associated prokaryotes.</title>
        <authorList>
            <person name="Whitman W."/>
        </authorList>
    </citation>
    <scope>NUCLEOTIDE SEQUENCE [LARGE SCALE GENOMIC DNA]</scope>
    <source>
        <strain evidence="3 6">SEMIA 4059</strain>
    </source>
</reference>
<proteinExistence type="inferred from homology"/>
<gene>
    <name evidence="3" type="ORF">GGD45_004360</name>
    <name evidence="4" type="ORF">GXW80_10165</name>
</gene>
<comment type="caution">
    <text evidence="4">The sequence shown here is derived from an EMBL/GenBank/DDBJ whole genome shotgun (WGS) entry which is preliminary data.</text>
</comment>
<dbReference type="InterPro" id="IPR002347">
    <property type="entry name" value="SDR_fam"/>
</dbReference>
<dbReference type="PANTHER" id="PTHR43669">
    <property type="entry name" value="5-KETO-D-GLUCONATE 5-REDUCTASE"/>
    <property type="match status" value="1"/>
</dbReference>
<dbReference type="Gene3D" id="3.40.50.720">
    <property type="entry name" value="NAD(P)-binding Rossmann-like Domain"/>
    <property type="match status" value="1"/>
</dbReference>
<dbReference type="Proteomes" id="UP000471190">
    <property type="component" value="Unassembled WGS sequence"/>
</dbReference>
<dbReference type="Proteomes" id="UP000526625">
    <property type="component" value="Unassembled WGS sequence"/>
</dbReference>
<keyword evidence="4" id="KW-0614">Plasmid</keyword>
<dbReference type="AlphaFoldDB" id="A0A6P1C2D9"/>
<dbReference type="InterPro" id="IPR036291">
    <property type="entry name" value="NAD(P)-bd_dom_sf"/>
</dbReference>
<comment type="similarity">
    <text evidence="1">Belongs to the short-chain dehydrogenases/reductases (SDR) family.</text>
</comment>
<dbReference type="EMBL" id="JAADZA010000008">
    <property type="protein sequence ID" value="NEV11359.1"/>
    <property type="molecule type" value="Genomic_DNA"/>
</dbReference>
<geneLocation type="plasmid" evidence="4">
    <name>pA12a</name>
</geneLocation>
<evidence type="ECO:0000313" key="3">
    <source>
        <dbReference type="EMBL" id="MBB6493926.1"/>
    </source>
</evidence>
<dbReference type="EMBL" id="JACHBF010000013">
    <property type="protein sequence ID" value="MBB6493926.1"/>
    <property type="molecule type" value="Genomic_DNA"/>
</dbReference>